<dbReference type="EnsemblMetazoa" id="CJA08790a.1">
    <property type="protein sequence ID" value="CJA08790a.1"/>
    <property type="gene ID" value="WBGene00127994"/>
</dbReference>
<reference evidence="7" key="2">
    <citation type="submission" date="2022-06" db="UniProtKB">
        <authorList>
            <consortium name="EnsemblMetazoa"/>
        </authorList>
    </citation>
    <scope>IDENTIFICATION</scope>
    <source>
        <strain evidence="7">DF5081</strain>
    </source>
</reference>
<protein>
    <recommendedName>
        <fullName evidence="6">Bestrophin homolog</fullName>
    </recommendedName>
</protein>
<evidence type="ECO:0000256" key="3">
    <source>
        <dbReference type="ARBA" id="ARBA00022989"/>
    </source>
</evidence>
<keyword evidence="3 6" id="KW-1133">Transmembrane helix</keyword>
<dbReference type="PANTHER" id="PTHR10736:SF0">
    <property type="entry name" value="BESTROPHIN HOMOLOG"/>
    <property type="match status" value="1"/>
</dbReference>
<keyword evidence="8" id="KW-1185">Reference proteome</keyword>
<keyword evidence="4 6" id="KW-0472">Membrane</keyword>
<name>A0A8R1DPR7_CAEJA</name>
<feature type="transmembrane region" description="Helical" evidence="6">
    <location>
        <begin position="51"/>
        <end position="69"/>
    </location>
</feature>
<proteinExistence type="inferred from homology"/>
<dbReference type="GO" id="GO:0005886">
    <property type="term" value="C:plasma membrane"/>
    <property type="evidence" value="ECO:0007669"/>
    <property type="project" value="UniProtKB-SubCell"/>
</dbReference>
<evidence type="ECO:0000256" key="6">
    <source>
        <dbReference type="RuleBase" id="RU363126"/>
    </source>
</evidence>
<organism evidence="7 8">
    <name type="scientific">Caenorhabditis japonica</name>
    <dbReference type="NCBI Taxonomy" id="281687"/>
    <lineage>
        <taxon>Eukaryota</taxon>
        <taxon>Metazoa</taxon>
        <taxon>Ecdysozoa</taxon>
        <taxon>Nematoda</taxon>
        <taxon>Chromadorea</taxon>
        <taxon>Rhabditida</taxon>
        <taxon>Rhabditina</taxon>
        <taxon>Rhabditomorpha</taxon>
        <taxon>Rhabditoidea</taxon>
        <taxon>Rhabditidae</taxon>
        <taxon>Peloderinae</taxon>
        <taxon>Caenorhabditis</taxon>
    </lineage>
</organism>
<keyword evidence="6" id="KW-0407">Ion channel</keyword>
<accession>A0A8R1DPR7</accession>
<dbReference type="InterPro" id="IPR021134">
    <property type="entry name" value="Bestrophin-like"/>
</dbReference>
<evidence type="ECO:0000256" key="4">
    <source>
        <dbReference type="ARBA" id="ARBA00023136"/>
    </source>
</evidence>
<dbReference type="Pfam" id="PF01062">
    <property type="entry name" value="Bestrophin"/>
    <property type="match status" value="2"/>
</dbReference>
<keyword evidence="2 6" id="KW-0812">Transmembrane</keyword>
<keyword evidence="6" id="KW-0406">Ion transport</keyword>
<evidence type="ECO:0000256" key="5">
    <source>
        <dbReference type="ARBA" id="ARBA00034769"/>
    </source>
</evidence>
<dbReference type="Proteomes" id="UP000005237">
    <property type="component" value="Unassembled WGS sequence"/>
</dbReference>
<dbReference type="GO" id="GO:0034707">
    <property type="term" value="C:chloride channel complex"/>
    <property type="evidence" value="ECO:0007669"/>
    <property type="project" value="UniProtKB-KW"/>
</dbReference>
<evidence type="ECO:0000256" key="2">
    <source>
        <dbReference type="ARBA" id="ARBA00022692"/>
    </source>
</evidence>
<dbReference type="InterPro" id="IPR000615">
    <property type="entry name" value="Bestrophin"/>
</dbReference>
<dbReference type="GO" id="GO:0005254">
    <property type="term" value="F:chloride channel activity"/>
    <property type="evidence" value="ECO:0007669"/>
    <property type="project" value="UniProtKB-KW"/>
</dbReference>
<evidence type="ECO:0000256" key="1">
    <source>
        <dbReference type="ARBA" id="ARBA00004141"/>
    </source>
</evidence>
<comment type="subcellular location">
    <subcellularLocation>
        <location evidence="6">Cell membrane</location>
        <topology evidence="6">Multi-pass membrane protein</topology>
    </subcellularLocation>
    <subcellularLocation>
        <location evidence="1">Membrane</location>
        <topology evidence="1">Multi-pass membrane protein</topology>
    </subcellularLocation>
</comment>
<keyword evidence="6" id="KW-0868">Chloride</keyword>
<sequence length="329" mass="38299">MSVNYSLDAATASGLLLFHKKIKEYTFPAFAIFIILFRLKGSLWKLIWREMLGWTVLIVFLYMVYVNLLKGSEYEPYYKLLIDMTKDVPTDGTLTFLLSYMTYNSLTRWQDTFKCLAWPENVAFLYKQYCNKKAMTEHEAKCLNRSVARDEVNLLKSSRLNANSPHYWVPIDWIVVLIRSRYKSGRHAKDSIMTEVQYKTFITEINKLRGRTGDVLSYDWVPLPLALFQSLTIFVYSTLIVNCFQMQGRIITSGKSGFSELFVESMSTLPFSMLYLSFQRISQVIINPFGQDDDDFEVQYLIDRHIKVLNEILCSDDNETISTSESGKR</sequence>
<evidence type="ECO:0000313" key="7">
    <source>
        <dbReference type="EnsemblMetazoa" id="CJA08790a.1"/>
    </source>
</evidence>
<comment type="similarity">
    <text evidence="5 6">Belongs to the anion channel-forming bestrophin (TC 1.A.46) family. Calcium-sensitive chloride channel subfamily.</text>
</comment>
<keyword evidence="6" id="KW-0813">Transport</keyword>
<feature type="transmembrane region" description="Helical" evidence="6">
    <location>
        <begin position="225"/>
        <end position="244"/>
    </location>
</feature>
<feature type="transmembrane region" description="Helical" evidence="6">
    <location>
        <begin position="22"/>
        <end position="39"/>
    </location>
</feature>
<keyword evidence="6" id="KW-0869">Chloride channel</keyword>
<keyword evidence="6" id="KW-1003">Cell membrane</keyword>
<comment type="function">
    <text evidence="6">Forms chloride channels.</text>
</comment>
<evidence type="ECO:0000313" key="8">
    <source>
        <dbReference type="Proteomes" id="UP000005237"/>
    </source>
</evidence>
<dbReference type="PANTHER" id="PTHR10736">
    <property type="entry name" value="BESTROPHIN"/>
    <property type="match status" value="1"/>
</dbReference>
<dbReference type="AlphaFoldDB" id="A0A8R1DPR7"/>
<reference evidence="8" key="1">
    <citation type="submission" date="2010-08" db="EMBL/GenBank/DDBJ databases">
        <authorList>
            <consortium name="Caenorhabditis japonica Sequencing Consortium"/>
            <person name="Wilson R.K."/>
        </authorList>
    </citation>
    <scope>NUCLEOTIDE SEQUENCE [LARGE SCALE GENOMIC DNA]</scope>
    <source>
        <strain evidence="8">DF5081</strain>
    </source>
</reference>